<evidence type="ECO:0000256" key="2">
    <source>
        <dbReference type="ARBA" id="ARBA00023125"/>
    </source>
</evidence>
<dbReference type="SUPFAM" id="SSF51215">
    <property type="entry name" value="Regulatory protein AraC"/>
    <property type="match status" value="1"/>
</dbReference>
<dbReference type="Pfam" id="PF02311">
    <property type="entry name" value="AraC_binding"/>
    <property type="match status" value="1"/>
</dbReference>
<feature type="domain" description="HTH araC/xylS-type" evidence="5">
    <location>
        <begin position="184"/>
        <end position="282"/>
    </location>
</feature>
<dbReference type="InterPro" id="IPR003313">
    <property type="entry name" value="AraC-bd"/>
</dbReference>
<evidence type="ECO:0000256" key="3">
    <source>
        <dbReference type="ARBA" id="ARBA00023159"/>
    </source>
</evidence>
<keyword evidence="7" id="KW-1185">Reference proteome</keyword>
<dbReference type="InterPro" id="IPR020449">
    <property type="entry name" value="Tscrpt_reg_AraC-type_HTH"/>
</dbReference>
<dbReference type="InterPro" id="IPR009057">
    <property type="entry name" value="Homeodomain-like_sf"/>
</dbReference>
<dbReference type="RefSeq" id="WP_261520256.1">
    <property type="nucleotide sequence ID" value="NZ_JAODNW010000010.1"/>
</dbReference>
<name>A0ABV6D9H1_9HYPH</name>
<organism evidence="6 7">
    <name type="scientific">Chelativorans intermedius</name>
    <dbReference type="NCBI Taxonomy" id="515947"/>
    <lineage>
        <taxon>Bacteria</taxon>
        <taxon>Pseudomonadati</taxon>
        <taxon>Pseudomonadota</taxon>
        <taxon>Alphaproteobacteria</taxon>
        <taxon>Hyphomicrobiales</taxon>
        <taxon>Phyllobacteriaceae</taxon>
        <taxon>Chelativorans</taxon>
    </lineage>
</organism>
<evidence type="ECO:0000313" key="6">
    <source>
        <dbReference type="EMBL" id="MFC0209305.1"/>
    </source>
</evidence>
<accession>A0ABV6D9H1</accession>
<dbReference type="PRINTS" id="PR00032">
    <property type="entry name" value="HTHARAC"/>
</dbReference>
<reference evidence="6 7" key="1">
    <citation type="submission" date="2024-09" db="EMBL/GenBank/DDBJ databases">
        <authorList>
            <person name="Sun Q."/>
            <person name="Mori K."/>
        </authorList>
    </citation>
    <scope>NUCLEOTIDE SEQUENCE [LARGE SCALE GENOMIC DNA]</scope>
    <source>
        <strain evidence="6 7">CCM 8543</strain>
    </source>
</reference>
<evidence type="ECO:0000313" key="7">
    <source>
        <dbReference type="Proteomes" id="UP001589755"/>
    </source>
</evidence>
<dbReference type="EMBL" id="JBHLXD010000020">
    <property type="protein sequence ID" value="MFC0209305.1"/>
    <property type="molecule type" value="Genomic_DNA"/>
</dbReference>
<keyword evidence="1" id="KW-0805">Transcription regulation</keyword>
<dbReference type="PROSITE" id="PS00041">
    <property type="entry name" value="HTH_ARAC_FAMILY_1"/>
    <property type="match status" value="1"/>
</dbReference>
<comment type="caution">
    <text evidence="6">The sequence shown here is derived from an EMBL/GenBank/DDBJ whole genome shotgun (WGS) entry which is preliminary data.</text>
</comment>
<dbReference type="PANTHER" id="PTHR46796">
    <property type="entry name" value="HTH-TYPE TRANSCRIPTIONAL ACTIVATOR RHAS-RELATED"/>
    <property type="match status" value="1"/>
</dbReference>
<keyword evidence="4" id="KW-0804">Transcription</keyword>
<protein>
    <submittedName>
        <fullName evidence="6">AraC family transcriptional regulator</fullName>
    </submittedName>
</protein>
<proteinExistence type="predicted"/>
<dbReference type="SUPFAM" id="SSF46689">
    <property type="entry name" value="Homeodomain-like"/>
    <property type="match status" value="2"/>
</dbReference>
<evidence type="ECO:0000256" key="1">
    <source>
        <dbReference type="ARBA" id="ARBA00023015"/>
    </source>
</evidence>
<dbReference type="Gene3D" id="1.10.10.60">
    <property type="entry name" value="Homeodomain-like"/>
    <property type="match status" value="2"/>
</dbReference>
<dbReference type="InterPro" id="IPR037923">
    <property type="entry name" value="HTH-like"/>
</dbReference>
<dbReference type="PANTHER" id="PTHR46796:SF6">
    <property type="entry name" value="ARAC SUBFAMILY"/>
    <property type="match status" value="1"/>
</dbReference>
<dbReference type="InterPro" id="IPR018060">
    <property type="entry name" value="HTH_AraC"/>
</dbReference>
<evidence type="ECO:0000256" key="4">
    <source>
        <dbReference type="ARBA" id="ARBA00023163"/>
    </source>
</evidence>
<keyword evidence="2" id="KW-0238">DNA-binding</keyword>
<dbReference type="PROSITE" id="PS01124">
    <property type="entry name" value="HTH_ARAC_FAMILY_2"/>
    <property type="match status" value="1"/>
</dbReference>
<dbReference type="InterPro" id="IPR050204">
    <property type="entry name" value="AraC_XylS_family_regulators"/>
</dbReference>
<dbReference type="Pfam" id="PF12833">
    <property type="entry name" value="HTH_18"/>
    <property type="match status" value="1"/>
</dbReference>
<dbReference type="SMART" id="SM00342">
    <property type="entry name" value="HTH_ARAC"/>
    <property type="match status" value="1"/>
</dbReference>
<dbReference type="InterPro" id="IPR018062">
    <property type="entry name" value="HTH_AraC-typ_CS"/>
</dbReference>
<sequence length="294" mass="31996">MLSELIAHGHRMRQITAPRGGIGLFCMASGAGYELRVNEVYSWDGLRRGAVPFVLIQHTVAGEGRLDYEGAGHVLLPGETMLLTFPHANRYWLERGKRWEYFWMILAGREALRLAGAILEAEGPVLRPTPQVVDRLAGACLKLLSGTAEKPGALSAAAYSAMAALYDAAFGTAAETVDLPAAVLRAQRFVDDNLGRLMDVGMLARAAGLSRAHFVRVFRQAVGQPPADYIFEKRMERARRMLLATDAPIKAVAAACGFADANYFSKAFRRAEGCAPGAFRSRGRLGLMTDLAER</sequence>
<dbReference type="Proteomes" id="UP001589755">
    <property type="component" value="Unassembled WGS sequence"/>
</dbReference>
<gene>
    <name evidence="6" type="ORF">ACFFJ2_12940</name>
</gene>
<keyword evidence="3" id="KW-0010">Activator</keyword>
<evidence type="ECO:0000259" key="5">
    <source>
        <dbReference type="PROSITE" id="PS01124"/>
    </source>
</evidence>